<name>A0A392NNL8_9FABA</name>
<proteinExistence type="predicted"/>
<keyword evidence="2" id="KW-1185">Reference proteome</keyword>
<protein>
    <recommendedName>
        <fullName evidence="3">Endonuclease/exonuclease/phosphatase family protein</fullName>
    </recommendedName>
</protein>
<comment type="caution">
    <text evidence="1">The sequence shown here is derived from an EMBL/GenBank/DDBJ whole genome shotgun (WGS) entry which is preliminary data.</text>
</comment>
<sequence length="96" mass="11147">MLIIVEIQCDPSKLCGTFNLLGYDGFIATEVDGFARGIVVVWKEDCLKVELKLKKFQFIHLHLCYSNGINWFFTPIHVSSNEDNRRVLWEDLKTII</sequence>
<organism evidence="1 2">
    <name type="scientific">Trifolium medium</name>
    <dbReference type="NCBI Taxonomy" id="97028"/>
    <lineage>
        <taxon>Eukaryota</taxon>
        <taxon>Viridiplantae</taxon>
        <taxon>Streptophyta</taxon>
        <taxon>Embryophyta</taxon>
        <taxon>Tracheophyta</taxon>
        <taxon>Spermatophyta</taxon>
        <taxon>Magnoliopsida</taxon>
        <taxon>eudicotyledons</taxon>
        <taxon>Gunneridae</taxon>
        <taxon>Pentapetalae</taxon>
        <taxon>rosids</taxon>
        <taxon>fabids</taxon>
        <taxon>Fabales</taxon>
        <taxon>Fabaceae</taxon>
        <taxon>Papilionoideae</taxon>
        <taxon>50 kb inversion clade</taxon>
        <taxon>NPAAA clade</taxon>
        <taxon>Hologalegina</taxon>
        <taxon>IRL clade</taxon>
        <taxon>Trifolieae</taxon>
        <taxon>Trifolium</taxon>
    </lineage>
</organism>
<accession>A0A392NNL8</accession>
<reference evidence="1 2" key="1">
    <citation type="journal article" date="2018" name="Front. Plant Sci.">
        <title>Red Clover (Trifolium pratense) and Zigzag Clover (T. medium) - A Picture of Genomic Similarities and Differences.</title>
        <authorList>
            <person name="Dluhosova J."/>
            <person name="Istvanek J."/>
            <person name="Nedelnik J."/>
            <person name="Repkova J."/>
        </authorList>
    </citation>
    <scope>NUCLEOTIDE SEQUENCE [LARGE SCALE GENOMIC DNA]</scope>
    <source>
        <strain evidence="2">cv. 10/8</strain>
        <tissue evidence="1">Leaf</tissue>
    </source>
</reference>
<evidence type="ECO:0000313" key="1">
    <source>
        <dbReference type="EMBL" id="MCI00709.1"/>
    </source>
</evidence>
<evidence type="ECO:0000313" key="2">
    <source>
        <dbReference type="Proteomes" id="UP000265520"/>
    </source>
</evidence>
<dbReference type="AlphaFoldDB" id="A0A392NNL8"/>
<evidence type="ECO:0008006" key="3">
    <source>
        <dbReference type="Google" id="ProtNLM"/>
    </source>
</evidence>
<dbReference type="Proteomes" id="UP000265520">
    <property type="component" value="Unassembled WGS sequence"/>
</dbReference>
<feature type="non-terminal residue" evidence="1">
    <location>
        <position position="96"/>
    </location>
</feature>
<dbReference type="EMBL" id="LXQA010044017">
    <property type="protein sequence ID" value="MCI00709.1"/>
    <property type="molecule type" value="Genomic_DNA"/>
</dbReference>